<feature type="signal peptide" evidence="1">
    <location>
        <begin position="1"/>
        <end position="22"/>
    </location>
</feature>
<protein>
    <submittedName>
        <fullName evidence="2">SusD/RagB family nutrient-binding outer membrane lipoprotein</fullName>
    </submittedName>
</protein>
<proteinExistence type="predicted"/>
<dbReference type="EMBL" id="JADQDM010000001">
    <property type="protein sequence ID" value="MBF9219999.1"/>
    <property type="molecule type" value="Genomic_DNA"/>
</dbReference>
<gene>
    <name evidence="2" type="ORF">I2H31_02680</name>
</gene>
<dbReference type="PROSITE" id="PS51257">
    <property type="entry name" value="PROKAR_LIPOPROTEIN"/>
    <property type="match status" value="1"/>
</dbReference>
<dbReference type="InterPro" id="IPR011990">
    <property type="entry name" value="TPR-like_helical_dom_sf"/>
</dbReference>
<accession>A0ABS0HZ77</accession>
<keyword evidence="3" id="KW-1185">Reference proteome</keyword>
<feature type="chain" id="PRO_5047485740" evidence="1">
    <location>
        <begin position="23"/>
        <end position="532"/>
    </location>
</feature>
<keyword evidence="1" id="KW-0732">Signal</keyword>
<dbReference type="InterPro" id="IPR041662">
    <property type="entry name" value="SusD-like_2"/>
</dbReference>
<evidence type="ECO:0000313" key="2">
    <source>
        <dbReference type="EMBL" id="MBF9219999.1"/>
    </source>
</evidence>
<sequence>MKYTRITSLALLGLLLGTSACKKDFLDINTDPNNPTTADVNLVLPSGQAFVSFIVGGQYNVIGEILSQQMGIPNGGNQYRTWDQYNIPTSTFDGRQFQGLYAGALEDFQYVITQGTAQNEFRMVGIAKILKAHSFQVLTDLYGDIPYSEALMGTANLTPKYDRQQDVYAALQLLLDDAINDIKKQQGRFPGTADLNYGALNEAGMSRWIRLANTLKLRFYIHISTKDPATAAAGIKALYAANGTTNPFMLTGENYQYANTSASNSENPFYQTNFRLQNNLAVSSTIGNLMTTLNDPRRSVFFLDADLRIPTGQTTSPIDYLFVEPGQAAPYPNNYTFPGTTNAVVRLSYPGTFFIGSAFSNAGALGSTYAGITATDAAAKARPTLLLTYEESLFLRAEAAVQGWTTNEDAKALYDAAVTASLTRYGVGASAATYLASTGVNFANSASNADKLALIANQKYISFFATNGAEAWTENRRTDIPTIKSPLTNVLGPNVFVKRLPYVDSEILRNPKVADTGITPGNLTTPVWWDVK</sequence>
<evidence type="ECO:0000313" key="3">
    <source>
        <dbReference type="Proteomes" id="UP000618931"/>
    </source>
</evidence>
<comment type="caution">
    <text evidence="2">The sequence shown here is derived from an EMBL/GenBank/DDBJ whole genome shotgun (WGS) entry which is preliminary data.</text>
</comment>
<reference evidence="2 3" key="1">
    <citation type="submission" date="2020-11" db="EMBL/GenBank/DDBJ databases">
        <authorList>
            <person name="Kim M.K."/>
        </authorList>
    </citation>
    <scope>NUCLEOTIDE SEQUENCE [LARGE SCALE GENOMIC DNA]</scope>
    <source>
        <strain evidence="2 3">BT662</strain>
    </source>
</reference>
<name>A0ABS0HZ77_9BACT</name>
<dbReference type="SUPFAM" id="SSF48452">
    <property type="entry name" value="TPR-like"/>
    <property type="match status" value="1"/>
</dbReference>
<organism evidence="2 3">
    <name type="scientific">Hymenobacter ruricola</name>
    <dbReference type="NCBI Taxonomy" id="2791023"/>
    <lineage>
        <taxon>Bacteria</taxon>
        <taxon>Pseudomonadati</taxon>
        <taxon>Bacteroidota</taxon>
        <taxon>Cytophagia</taxon>
        <taxon>Cytophagales</taxon>
        <taxon>Hymenobacteraceae</taxon>
        <taxon>Hymenobacter</taxon>
    </lineage>
</organism>
<dbReference type="RefSeq" id="WP_196291451.1">
    <property type="nucleotide sequence ID" value="NZ_JADQDM010000001.1"/>
</dbReference>
<keyword evidence="2" id="KW-0449">Lipoprotein</keyword>
<evidence type="ECO:0000256" key="1">
    <source>
        <dbReference type="SAM" id="SignalP"/>
    </source>
</evidence>
<dbReference type="Gene3D" id="1.25.40.390">
    <property type="match status" value="1"/>
</dbReference>
<dbReference type="Pfam" id="PF12771">
    <property type="entry name" value="SusD-like_2"/>
    <property type="match status" value="1"/>
</dbReference>
<dbReference type="Proteomes" id="UP000618931">
    <property type="component" value="Unassembled WGS sequence"/>
</dbReference>